<proteinExistence type="predicted"/>
<feature type="region of interest" description="Disordered" evidence="1">
    <location>
        <begin position="124"/>
        <end position="153"/>
    </location>
</feature>
<feature type="non-terminal residue" evidence="2">
    <location>
        <position position="1"/>
    </location>
</feature>
<sequence length="153" mass="17589">FRETFDWFPKEIYYSATFQEKKLYNAKYFGEDNTDATGNGEEGSGQDLPAKRSQVNGERHLEQQTTIRELKSEVLWSQQQMNELKDQLTKQQLSFEEQMQHSQMQLNMLHGMIRQQFAEMKQVLSAAPAAQSESVPNPSSEGGGVFEQDEDDT</sequence>
<organism evidence="2 3">
    <name type="scientific">Modicella reniformis</name>
    <dbReference type="NCBI Taxonomy" id="1440133"/>
    <lineage>
        <taxon>Eukaryota</taxon>
        <taxon>Fungi</taxon>
        <taxon>Fungi incertae sedis</taxon>
        <taxon>Mucoromycota</taxon>
        <taxon>Mortierellomycotina</taxon>
        <taxon>Mortierellomycetes</taxon>
        <taxon>Mortierellales</taxon>
        <taxon>Mortierellaceae</taxon>
        <taxon>Modicella</taxon>
    </lineage>
</organism>
<dbReference type="EMBL" id="JAAAHW010010443">
    <property type="protein sequence ID" value="KAF9925951.1"/>
    <property type="molecule type" value="Genomic_DNA"/>
</dbReference>
<dbReference type="AlphaFoldDB" id="A0A9P6IIZ4"/>
<comment type="caution">
    <text evidence="2">The sequence shown here is derived from an EMBL/GenBank/DDBJ whole genome shotgun (WGS) entry which is preliminary data.</text>
</comment>
<feature type="region of interest" description="Disordered" evidence="1">
    <location>
        <begin position="34"/>
        <end position="64"/>
    </location>
</feature>
<dbReference type="Proteomes" id="UP000749646">
    <property type="component" value="Unassembled WGS sequence"/>
</dbReference>
<reference evidence="2" key="1">
    <citation type="journal article" date="2020" name="Fungal Divers.">
        <title>Resolving the Mortierellaceae phylogeny through synthesis of multi-gene phylogenetics and phylogenomics.</title>
        <authorList>
            <person name="Vandepol N."/>
            <person name="Liber J."/>
            <person name="Desiro A."/>
            <person name="Na H."/>
            <person name="Kennedy M."/>
            <person name="Barry K."/>
            <person name="Grigoriev I.V."/>
            <person name="Miller A.N."/>
            <person name="O'Donnell K."/>
            <person name="Stajich J.E."/>
            <person name="Bonito G."/>
        </authorList>
    </citation>
    <scope>NUCLEOTIDE SEQUENCE</scope>
    <source>
        <strain evidence="2">MES-2147</strain>
    </source>
</reference>
<feature type="compositionally biased region" description="Polar residues" evidence="1">
    <location>
        <begin position="131"/>
        <end position="140"/>
    </location>
</feature>
<evidence type="ECO:0000313" key="3">
    <source>
        <dbReference type="Proteomes" id="UP000749646"/>
    </source>
</evidence>
<keyword evidence="3" id="KW-1185">Reference proteome</keyword>
<accession>A0A9P6IIZ4</accession>
<evidence type="ECO:0000256" key="1">
    <source>
        <dbReference type="SAM" id="MobiDB-lite"/>
    </source>
</evidence>
<protein>
    <submittedName>
        <fullName evidence="2">Uncharacterized protein</fullName>
    </submittedName>
</protein>
<name>A0A9P6IIZ4_9FUNG</name>
<gene>
    <name evidence="2" type="ORF">BGZ65_007492</name>
</gene>
<evidence type="ECO:0000313" key="2">
    <source>
        <dbReference type="EMBL" id="KAF9925951.1"/>
    </source>
</evidence>
<dbReference type="OrthoDB" id="2448441at2759"/>